<accession>A0ACB6Z861</accession>
<evidence type="ECO:0000313" key="1">
    <source>
        <dbReference type="EMBL" id="KAF9645727.1"/>
    </source>
</evidence>
<comment type="caution">
    <text evidence="1">The sequence shown here is derived from an EMBL/GenBank/DDBJ whole genome shotgun (WGS) entry which is preliminary data.</text>
</comment>
<evidence type="ECO:0000313" key="2">
    <source>
        <dbReference type="Proteomes" id="UP000886501"/>
    </source>
</evidence>
<reference evidence="1" key="2">
    <citation type="journal article" date="2020" name="Nat. Commun.">
        <title>Large-scale genome sequencing of mycorrhizal fungi provides insights into the early evolution of symbiotic traits.</title>
        <authorList>
            <person name="Miyauchi S."/>
            <person name="Kiss E."/>
            <person name="Kuo A."/>
            <person name="Drula E."/>
            <person name="Kohler A."/>
            <person name="Sanchez-Garcia M."/>
            <person name="Morin E."/>
            <person name="Andreopoulos B."/>
            <person name="Barry K.W."/>
            <person name="Bonito G."/>
            <person name="Buee M."/>
            <person name="Carver A."/>
            <person name="Chen C."/>
            <person name="Cichocki N."/>
            <person name="Clum A."/>
            <person name="Culley D."/>
            <person name="Crous P.W."/>
            <person name="Fauchery L."/>
            <person name="Girlanda M."/>
            <person name="Hayes R.D."/>
            <person name="Keri Z."/>
            <person name="LaButti K."/>
            <person name="Lipzen A."/>
            <person name="Lombard V."/>
            <person name="Magnuson J."/>
            <person name="Maillard F."/>
            <person name="Murat C."/>
            <person name="Nolan M."/>
            <person name="Ohm R.A."/>
            <person name="Pangilinan J."/>
            <person name="Pereira M.F."/>
            <person name="Perotto S."/>
            <person name="Peter M."/>
            <person name="Pfister S."/>
            <person name="Riley R."/>
            <person name="Sitrit Y."/>
            <person name="Stielow J.B."/>
            <person name="Szollosi G."/>
            <person name="Zifcakova L."/>
            <person name="Stursova M."/>
            <person name="Spatafora J.W."/>
            <person name="Tedersoo L."/>
            <person name="Vaario L.M."/>
            <person name="Yamada A."/>
            <person name="Yan M."/>
            <person name="Wang P."/>
            <person name="Xu J."/>
            <person name="Bruns T."/>
            <person name="Baldrian P."/>
            <person name="Vilgalys R."/>
            <person name="Dunand C."/>
            <person name="Henrissat B."/>
            <person name="Grigoriev I.V."/>
            <person name="Hibbett D."/>
            <person name="Nagy L.G."/>
            <person name="Martin F.M."/>
        </authorList>
    </citation>
    <scope>NUCLEOTIDE SEQUENCE</scope>
    <source>
        <strain evidence="1">P2</strain>
    </source>
</reference>
<dbReference type="Proteomes" id="UP000886501">
    <property type="component" value="Unassembled WGS sequence"/>
</dbReference>
<gene>
    <name evidence="1" type="ORF">BDM02DRAFT_3119771</name>
</gene>
<name>A0ACB6Z861_THEGA</name>
<dbReference type="EMBL" id="MU118080">
    <property type="protein sequence ID" value="KAF9645727.1"/>
    <property type="molecule type" value="Genomic_DNA"/>
</dbReference>
<organism evidence="1 2">
    <name type="scientific">Thelephora ganbajun</name>
    <name type="common">Ganba fungus</name>
    <dbReference type="NCBI Taxonomy" id="370292"/>
    <lineage>
        <taxon>Eukaryota</taxon>
        <taxon>Fungi</taxon>
        <taxon>Dikarya</taxon>
        <taxon>Basidiomycota</taxon>
        <taxon>Agaricomycotina</taxon>
        <taxon>Agaricomycetes</taxon>
        <taxon>Thelephorales</taxon>
        <taxon>Thelephoraceae</taxon>
        <taxon>Thelephora</taxon>
    </lineage>
</organism>
<proteinExistence type="predicted"/>
<sequence>MFQLPLLFLGCALARYLWTITCTVSGVTSRFSIIAATLFHNAPAENQTPLPILTHVFIKYFAHSGTTSAHSLQSRDTPGWCPPAKNLSRSTTHLGLGGPSVLDSPSCLPRQTHVTSLEYSVPPETAT</sequence>
<keyword evidence="2" id="KW-1185">Reference proteome</keyword>
<protein>
    <submittedName>
        <fullName evidence="1">Uncharacterized protein</fullName>
    </submittedName>
</protein>
<reference evidence="1" key="1">
    <citation type="submission" date="2019-10" db="EMBL/GenBank/DDBJ databases">
        <authorList>
            <consortium name="DOE Joint Genome Institute"/>
            <person name="Kuo A."/>
            <person name="Miyauchi S."/>
            <person name="Kiss E."/>
            <person name="Drula E."/>
            <person name="Kohler A."/>
            <person name="Sanchez-Garcia M."/>
            <person name="Andreopoulos B."/>
            <person name="Barry K.W."/>
            <person name="Bonito G."/>
            <person name="Buee M."/>
            <person name="Carver A."/>
            <person name="Chen C."/>
            <person name="Cichocki N."/>
            <person name="Clum A."/>
            <person name="Culley D."/>
            <person name="Crous P.W."/>
            <person name="Fauchery L."/>
            <person name="Girlanda M."/>
            <person name="Hayes R."/>
            <person name="Keri Z."/>
            <person name="Labutti K."/>
            <person name="Lipzen A."/>
            <person name="Lombard V."/>
            <person name="Magnuson J."/>
            <person name="Maillard F."/>
            <person name="Morin E."/>
            <person name="Murat C."/>
            <person name="Nolan M."/>
            <person name="Ohm R."/>
            <person name="Pangilinan J."/>
            <person name="Pereira M."/>
            <person name="Perotto S."/>
            <person name="Peter M."/>
            <person name="Riley R."/>
            <person name="Sitrit Y."/>
            <person name="Stielow B."/>
            <person name="Szollosi G."/>
            <person name="Zifcakova L."/>
            <person name="Stursova M."/>
            <person name="Spatafora J.W."/>
            <person name="Tedersoo L."/>
            <person name="Vaario L.-M."/>
            <person name="Yamada A."/>
            <person name="Yan M."/>
            <person name="Wang P."/>
            <person name="Xu J."/>
            <person name="Bruns T."/>
            <person name="Baldrian P."/>
            <person name="Vilgalys R."/>
            <person name="Henrissat B."/>
            <person name="Grigoriev I.V."/>
            <person name="Hibbett D."/>
            <person name="Nagy L.G."/>
            <person name="Martin F.M."/>
        </authorList>
    </citation>
    <scope>NUCLEOTIDE SEQUENCE</scope>
    <source>
        <strain evidence="1">P2</strain>
    </source>
</reference>